<sequence>MNHTGIRSEPHGSALDCSSLRHTAALHMTEHPECEAVAGVPLIRPGTGPLVPRHVAAAGAPRGANWKTVSGVEPCEERWAEVKRVCDGCFNDGERGRGVQVIDHRAAYGTARLVFDHFEELIGRHSGRLAFGGCLVTRHPWRASTATVAGGHLLRYSAAHELREAVAVGGGWAAGGTLDIAVPGHAHFTGGYTRGVGDVAAWPGFEIVHSTLTVEPGRRGRIDVHAAGGVYSGLLYLAMTGFPRHDEHGARCFDLGGHHVWTTCGYLCFPLKDAFVKSPGSPAALLRLRRTWADGDPEPAPSFPEGM</sequence>
<dbReference type="AlphaFoldDB" id="A0A1H6DFQ6"/>
<dbReference type="OrthoDB" id="5178796at2"/>
<accession>A0A1H6DFQ6</accession>
<dbReference type="EMBL" id="FNVT01000005">
    <property type="protein sequence ID" value="SEG83583.1"/>
    <property type="molecule type" value="Genomic_DNA"/>
</dbReference>
<dbReference type="RefSeq" id="WP_103957571.1">
    <property type="nucleotide sequence ID" value="NZ_FNVT01000005.1"/>
</dbReference>
<keyword evidence="2" id="KW-1185">Reference proteome</keyword>
<protein>
    <submittedName>
        <fullName evidence="1">Uncharacterized protein</fullName>
    </submittedName>
</protein>
<evidence type="ECO:0000313" key="1">
    <source>
        <dbReference type="EMBL" id="SEG83583.1"/>
    </source>
</evidence>
<evidence type="ECO:0000313" key="2">
    <source>
        <dbReference type="Proteomes" id="UP000236732"/>
    </source>
</evidence>
<gene>
    <name evidence="1" type="ORF">SAMN05444920_105228</name>
</gene>
<dbReference type="Proteomes" id="UP000236732">
    <property type="component" value="Unassembled WGS sequence"/>
</dbReference>
<name>A0A1H6DFQ6_9ACTN</name>
<proteinExistence type="predicted"/>
<organism evidence="1 2">
    <name type="scientific">Nonomuraea solani</name>
    <dbReference type="NCBI Taxonomy" id="1144553"/>
    <lineage>
        <taxon>Bacteria</taxon>
        <taxon>Bacillati</taxon>
        <taxon>Actinomycetota</taxon>
        <taxon>Actinomycetes</taxon>
        <taxon>Streptosporangiales</taxon>
        <taxon>Streptosporangiaceae</taxon>
        <taxon>Nonomuraea</taxon>
    </lineage>
</organism>
<reference evidence="1 2" key="1">
    <citation type="submission" date="2016-10" db="EMBL/GenBank/DDBJ databases">
        <authorList>
            <person name="de Groot N.N."/>
        </authorList>
    </citation>
    <scope>NUCLEOTIDE SEQUENCE [LARGE SCALE GENOMIC DNA]</scope>
    <source>
        <strain evidence="1 2">CGMCC 4.7037</strain>
    </source>
</reference>